<reference evidence="2" key="1">
    <citation type="submission" date="2024-08" db="EMBL/GenBank/DDBJ databases">
        <authorList>
            <person name="Yu S.T."/>
        </authorList>
    </citation>
    <scope>NUCLEOTIDE SEQUENCE</scope>
    <source>
        <strain evidence="2">R33</strain>
    </source>
</reference>
<feature type="compositionally biased region" description="Basic and acidic residues" evidence="1">
    <location>
        <begin position="19"/>
        <end position="31"/>
    </location>
</feature>
<name>A0AB39XUD8_9ACTN</name>
<proteinExistence type="predicted"/>
<feature type="region of interest" description="Disordered" evidence="1">
    <location>
        <begin position="119"/>
        <end position="197"/>
    </location>
</feature>
<dbReference type="EMBL" id="CP165727">
    <property type="protein sequence ID" value="XDV61535.1"/>
    <property type="molecule type" value="Genomic_DNA"/>
</dbReference>
<protein>
    <submittedName>
        <fullName evidence="2">Uncharacterized protein</fullName>
    </submittedName>
</protein>
<organism evidence="2">
    <name type="scientific">Streptomyces sp. R33</name>
    <dbReference type="NCBI Taxonomy" id="3238629"/>
    <lineage>
        <taxon>Bacteria</taxon>
        <taxon>Bacillati</taxon>
        <taxon>Actinomycetota</taxon>
        <taxon>Actinomycetes</taxon>
        <taxon>Kitasatosporales</taxon>
        <taxon>Streptomycetaceae</taxon>
        <taxon>Streptomyces</taxon>
    </lineage>
</organism>
<gene>
    <name evidence="2" type="ORF">AB5J51_00250</name>
</gene>
<dbReference type="AlphaFoldDB" id="A0AB39XUD8"/>
<evidence type="ECO:0000256" key="1">
    <source>
        <dbReference type="SAM" id="MobiDB-lite"/>
    </source>
</evidence>
<dbReference type="RefSeq" id="WP_369776309.1">
    <property type="nucleotide sequence ID" value="NZ_CP165727.1"/>
</dbReference>
<evidence type="ECO:0000313" key="2">
    <source>
        <dbReference type="EMBL" id="XDV61535.1"/>
    </source>
</evidence>
<feature type="compositionally biased region" description="Basic and acidic residues" evidence="1">
    <location>
        <begin position="1"/>
        <end position="11"/>
    </location>
</feature>
<sequence length="197" mass="20118">MEGSADRDESLVHALNLDPAHDEKGQDHPHGPEFPGAPPPVQPAVPVASEPARMTQAELWEACRSYAARTGAPPDAAAFVVHPAEAYGLVDPVTGGPLPATEVEELLARFPESRMAASVTGGVEASGPHPFFGPPSARRDVHPPAAHASVPGHVPAPAASAGDLLSAPERQQMSPSALTGPATGPAGEIERGEGEGQ</sequence>
<feature type="compositionally biased region" description="Basic and acidic residues" evidence="1">
    <location>
        <begin position="188"/>
        <end position="197"/>
    </location>
</feature>
<feature type="region of interest" description="Disordered" evidence="1">
    <location>
        <begin position="1"/>
        <end position="51"/>
    </location>
</feature>
<accession>A0AB39XUD8</accession>